<feature type="signal peptide" evidence="4">
    <location>
        <begin position="1"/>
        <end position="35"/>
    </location>
</feature>
<evidence type="ECO:0000313" key="5">
    <source>
        <dbReference type="EMBL" id="MCX2741939.1"/>
    </source>
</evidence>
<proteinExistence type="predicted"/>
<evidence type="ECO:0000256" key="1">
    <source>
        <dbReference type="ARBA" id="ARBA00022553"/>
    </source>
</evidence>
<dbReference type="PANTHER" id="PTHR10151">
    <property type="entry name" value="ECTONUCLEOTIDE PYROPHOSPHATASE/PHOSPHODIESTERASE"/>
    <property type="match status" value="1"/>
</dbReference>
<dbReference type="PIRSF" id="PIRSF031924">
    <property type="entry name" value="Pi-irrepressible_AP"/>
    <property type="match status" value="1"/>
</dbReference>
<accession>A0ABT3RKM5</accession>
<evidence type="ECO:0000256" key="2">
    <source>
        <dbReference type="ARBA" id="ARBA00022723"/>
    </source>
</evidence>
<dbReference type="PANTHER" id="PTHR10151:SF120">
    <property type="entry name" value="BIS(5'-ADENOSYL)-TRIPHOSPHATASE"/>
    <property type="match status" value="1"/>
</dbReference>
<dbReference type="SUPFAM" id="SSF53649">
    <property type="entry name" value="Alkaline phosphatase-like"/>
    <property type="match status" value="1"/>
</dbReference>
<dbReference type="InterPro" id="IPR002591">
    <property type="entry name" value="Phosphodiest/P_Trfase"/>
</dbReference>
<keyword evidence="6" id="KW-1185">Reference proteome</keyword>
<dbReference type="InterPro" id="IPR017850">
    <property type="entry name" value="Alkaline_phosphatase_core_sf"/>
</dbReference>
<dbReference type="Pfam" id="PF01663">
    <property type="entry name" value="Phosphodiest"/>
    <property type="match status" value="1"/>
</dbReference>
<sequence length="571" mass="63092">MRYKELFRQLNRATATAACALLLGACAGTTPTTPAASKVKEAKQEAFSPILQRPKLVVGIVVDQMRYDYLYRYWSKYGNDGFKKVLSEGFNFKNTQYSYVPTYTGPGHASIYTGSVPSLNGIVGNSWYDRKQKEVVYCVEDKSVQTVGSSSDAGLMSPANLKTTTITDELRLATNKQAKVVGVALKDRGSILPAGHLANGAYWFDSQSGNWITSTFYHQQLPQWVQEFNNQKLADKYLSKPWETLLPIEEYTESTADDMPWERAFSGEQSPVFPHNVPAIRGEDYELIRSVPAGNTITKDFALAALRGESLGKDDVTDFLTVSFSTPDYVGHSFGPNSIEAQDVFLRLDQELAELISTIEQEVGKGEVLFFLTADHGAAHVPAFMQEMKVPAGLGSSGVVRDSVDAYLDKTYGKADWVEHYINQQLYLNRAIIDSKKLNIADVQQSVANYVLRLDGVMRAVPATTLQSNNWGTGMMARVESGYNPKRSGDVVVLLEPGWFEGYGKEPKGTTHGSYSNYDTHVPLLWYGWKVPAGESAAEAEVSDIAATIAAWLYIQEPNGSVGKPLQVYMK</sequence>
<evidence type="ECO:0000256" key="4">
    <source>
        <dbReference type="SAM" id="SignalP"/>
    </source>
</evidence>
<name>A0ABT3RKM5_9BACT</name>
<dbReference type="EMBL" id="JAPFQO010000014">
    <property type="protein sequence ID" value="MCX2741939.1"/>
    <property type="molecule type" value="Genomic_DNA"/>
</dbReference>
<feature type="chain" id="PRO_5046117533" evidence="4">
    <location>
        <begin position="36"/>
        <end position="571"/>
    </location>
</feature>
<keyword evidence="2" id="KW-0479">Metal-binding</keyword>
<keyword evidence="3 4" id="KW-0732">Signal</keyword>
<organism evidence="5 6">
    <name type="scientific">Pontibacter anaerobius</name>
    <dbReference type="NCBI Taxonomy" id="2993940"/>
    <lineage>
        <taxon>Bacteria</taxon>
        <taxon>Pseudomonadati</taxon>
        <taxon>Bacteroidota</taxon>
        <taxon>Cytophagia</taxon>
        <taxon>Cytophagales</taxon>
        <taxon>Hymenobacteraceae</taxon>
        <taxon>Pontibacter</taxon>
    </lineage>
</organism>
<dbReference type="RefSeq" id="WP_266054175.1">
    <property type="nucleotide sequence ID" value="NZ_JAPFQO010000014.1"/>
</dbReference>
<dbReference type="Proteomes" id="UP001207228">
    <property type="component" value="Unassembled WGS sequence"/>
</dbReference>
<protein>
    <submittedName>
        <fullName evidence="5">Alkaline phosphatase family protein</fullName>
    </submittedName>
</protein>
<gene>
    <name evidence="5" type="ORF">OO017_18420</name>
</gene>
<dbReference type="PROSITE" id="PS51257">
    <property type="entry name" value="PROKAR_LIPOPROTEIN"/>
    <property type="match status" value="1"/>
</dbReference>
<dbReference type="InterPro" id="IPR026263">
    <property type="entry name" value="Alkaline_phosphatase_prok"/>
</dbReference>
<dbReference type="Gene3D" id="3.30.1360.150">
    <property type="match status" value="1"/>
</dbReference>
<keyword evidence="1" id="KW-0597">Phosphoprotein</keyword>
<dbReference type="CDD" id="cd16016">
    <property type="entry name" value="AP-SPAP"/>
    <property type="match status" value="1"/>
</dbReference>
<reference evidence="5 6" key="1">
    <citation type="submission" date="2022-11" db="EMBL/GenBank/DDBJ databases">
        <title>The characterization of three novel Bacteroidetes species and genomic analysis of their roles in tidal elemental geochemical cycles.</title>
        <authorList>
            <person name="Ma K.-J."/>
        </authorList>
    </citation>
    <scope>NUCLEOTIDE SEQUENCE [LARGE SCALE GENOMIC DNA]</scope>
    <source>
        <strain evidence="5 6">M82</strain>
    </source>
</reference>
<evidence type="ECO:0000313" key="6">
    <source>
        <dbReference type="Proteomes" id="UP001207228"/>
    </source>
</evidence>
<dbReference type="NCBIfam" id="NF042991">
    <property type="entry name" value="alk_phos_PafA"/>
    <property type="match status" value="1"/>
</dbReference>
<comment type="caution">
    <text evidence="5">The sequence shown here is derived from an EMBL/GenBank/DDBJ whole genome shotgun (WGS) entry which is preliminary data.</text>
</comment>
<dbReference type="Gene3D" id="3.40.720.10">
    <property type="entry name" value="Alkaline Phosphatase, subunit A"/>
    <property type="match status" value="1"/>
</dbReference>
<evidence type="ECO:0000256" key="3">
    <source>
        <dbReference type="ARBA" id="ARBA00022729"/>
    </source>
</evidence>